<keyword evidence="5 10" id="KW-0812">Transmembrane</keyword>
<feature type="compositionally biased region" description="Basic and acidic residues" evidence="9">
    <location>
        <begin position="194"/>
        <end position="207"/>
    </location>
</feature>
<evidence type="ECO:0000256" key="1">
    <source>
        <dbReference type="ARBA" id="ARBA00004429"/>
    </source>
</evidence>
<comment type="subcellular location">
    <subcellularLocation>
        <location evidence="1">Cell inner membrane</location>
        <topology evidence="1">Multi-pass membrane protein</topology>
    </subcellularLocation>
</comment>
<reference evidence="12" key="1">
    <citation type="submission" date="2020-10" db="EMBL/GenBank/DDBJ databases">
        <authorList>
            <person name="Castelo-Branco R."/>
            <person name="Eusebio N."/>
            <person name="Adriana R."/>
            <person name="Vieira A."/>
            <person name="Brugerolle De Fraissinette N."/>
            <person name="Rezende De Castro R."/>
            <person name="Schneider M.P."/>
            <person name="Vasconcelos V."/>
            <person name="Leao P.N."/>
        </authorList>
    </citation>
    <scope>NUCLEOTIDE SEQUENCE</scope>
    <source>
        <strain evidence="12">LEGE 07310</strain>
    </source>
</reference>
<evidence type="ECO:0000256" key="7">
    <source>
        <dbReference type="ARBA" id="ARBA00023136"/>
    </source>
</evidence>
<evidence type="ECO:0000256" key="9">
    <source>
        <dbReference type="SAM" id="MobiDB-lite"/>
    </source>
</evidence>
<dbReference type="Pfam" id="PF04290">
    <property type="entry name" value="DctQ"/>
    <property type="match status" value="1"/>
</dbReference>
<feature type="transmembrane region" description="Helical" evidence="10">
    <location>
        <begin position="96"/>
        <end position="121"/>
    </location>
</feature>
<dbReference type="PANTHER" id="PTHR35011:SF4">
    <property type="entry name" value="SLL1102 PROTEIN"/>
    <property type="match status" value="1"/>
</dbReference>
<keyword evidence="3" id="KW-1003">Cell membrane</keyword>
<gene>
    <name evidence="12" type="ORF">IQ241_00035</name>
</gene>
<feature type="transmembrane region" description="Helical" evidence="10">
    <location>
        <begin position="141"/>
        <end position="159"/>
    </location>
</feature>
<keyword evidence="7 10" id="KW-0472">Membrane</keyword>
<evidence type="ECO:0000256" key="5">
    <source>
        <dbReference type="ARBA" id="ARBA00022692"/>
    </source>
</evidence>
<feature type="transmembrane region" description="Helical" evidence="10">
    <location>
        <begin position="17"/>
        <end position="38"/>
    </location>
</feature>
<comment type="caution">
    <text evidence="12">The sequence shown here is derived from an EMBL/GenBank/DDBJ whole genome shotgun (WGS) entry which is preliminary data.</text>
</comment>
<feature type="domain" description="Tripartite ATP-independent periplasmic transporters DctQ component" evidence="11">
    <location>
        <begin position="29"/>
        <end position="164"/>
    </location>
</feature>
<keyword evidence="13" id="KW-1185">Reference proteome</keyword>
<dbReference type="PANTHER" id="PTHR35011">
    <property type="entry name" value="2,3-DIKETO-L-GULONATE TRAP TRANSPORTER SMALL PERMEASE PROTEIN YIAM"/>
    <property type="match status" value="1"/>
</dbReference>
<keyword evidence="4" id="KW-0997">Cell inner membrane</keyword>
<evidence type="ECO:0000256" key="6">
    <source>
        <dbReference type="ARBA" id="ARBA00022989"/>
    </source>
</evidence>
<dbReference type="EMBL" id="JADEXG010000001">
    <property type="protein sequence ID" value="MBE9075701.1"/>
    <property type="molecule type" value="Genomic_DNA"/>
</dbReference>
<comment type="similarity">
    <text evidence="8">Belongs to the TRAP transporter small permease family.</text>
</comment>
<keyword evidence="2" id="KW-0813">Transport</keyword>
<evidence type="ECO:0000313" key="12">
    <source>
        <dbReference type="EMBL" id="MBE9075701.1"/>
    </source>
</evidence>
<evidence type="ECO:0000256" key="3">
    <source>
        <dbReference type="ARBA" id="ARBA00022475"/>
    </source>
</evidence>
<evidence type="ECO:0000313" key="13">
    <source>
        <dbReference type="Proteomes" id="UP000636505"/>
    </source>
</evidence>
<dbReference type="InterPro" id="IPR007387">
    <property type="entry name" value="TRAP_DctQ"/>
</dbReference>
<dbReference type="AlphaFoldDB" id="A0A8J7A880"/>
<dbReference type="GO" id="GO:0005886">
    <property type="term" value="C:plasma membrane"/>
    <property type="evidence" value="ECO:0007669"/>
    <property type="project" value="UniProtKB-SubCell"/>
</dbReference>
<evidence type="ECO:0000256" key="10">
    <source>
        <dbReference type="SAM" id="Phobius"/>
    </source>
</evidence>
<feature type="transmembrane region" description="Helical" evidence="10">
    <location>
        <begin position="58"/>
        <end position="75"/>
    </location>
</feature>
<evidence type="ECO:0000256" key="4">
    <source>
        <dbReference type="ARBA" id="ARBA00022519"/>
    </source>
</evidence>
<protein>
    <submittedName>
        <fullName evidence="12">TRAP transporter small permease subunit</fullName>
    </submittedName>
</protein>
<feature type="region of interest" description="Disordered" evidence="9">
    <location>
        <begin position="174"/>
        <end position="207"/>
    </location>
</feature>
<evidence type="ECO:0000256" key="8">
    <source>
        <dbReference type="ARBA" id="ARBA00038436"/>
    </source>
</evidence>
<evidence type="ECO:0000256" key="2">
    <source>
        <dbReference type="ARBA" id="ARBA00022448"/>
    </source>
</evidence>
<dbReference type="Proteomes" id="UP000636505">
    <property type="component" value="Unassembled WGS sequence"/>
</dbReference>
<name>A0A8J7A880_9CYAN</name>
<dbReference type="RefSeq" id="WP_193904367.1">
    <property type="nucleotide sequence ID" value="NZ_JADEXG010000001.1"/>
</dbReference>
<sequence>MNQLLTLSRWIDRINSAIGWLAGWLVLVMIGVGCWNVIGRYVGQAVGQNLSSNALIETQWYLFSVVFLMGAAYTLRRNDHVRVDIFQSGWSGRRRALADLVGTLLFLLPFCALVLVFSWKWVLASWRISELSPDPGGLPRYPIKSLILISFIALIGQGISEAIKNLAILTGHRPAHPPASPPASLPETGPETGPETRTDREPPGGRP</sequence>
<proteinExistence type="inferred from homology"/>
<organism evidence="12 13">
    <name type="scientific">Vasconcelosia minhoensis LEGE 07310</name>
    <dbReference type="NCBI Taxonomy" id="915328"/>
    <lineage>
        <taxon>Bacteria</taxon>
        <taxon>Bacillati</taxon>
        <taxon>Cyanobacteriota</taxon>
        <taxon>Cyanophyceae</taxon>
        <taxon>Nodosilineales</taxon>
        <taxon>Cymatolegaceae</taxon>
        <taxon>Vasconcelosia</taxon>
        <taxon>Vasconcelosia minhoensis</taxon>
    </lineage>
</organism>
<accession>A0A8J7A880</accession>
<keyword evidence="6 10" id="KW-1133">Transmembrane helix</keyword>
<evidence type="ECO:0000259" key="11">
    <source>
        <dbReference type="Pfam" id="PF04290"/>
    </source>
</evidence>
<dbReference type="InterPro" id="IPR055348">
    <property type="entry name" value="DctQ"/>
</dbReference>